<sequence>MKLQSLFRQFVSSSAPSEQDQEPAYKELDSRLIKSTRYDFDSQHLYIRFQDGREMVYCRVTPYAYNAFLNAESFSDHFYSFIHMRYLKYPLM</sequence>
<accession>A0A1I3MI23</accession>
<evidence type="ECO:0000313" key="2">
    <source>
        <dbReference type="EMBL" id="SFI96561.1"/>
    </source>
</evidence>
<reference evidence="3" key="1">
    <citation type="submission" date="2016-10" db="EMBL/GenBank/DDBJ databases">
        <authorList>
            <person name="Varghese N."/>
            <person name="Submissions S."/>
        </authorList>
    </citation>
    <scope>NUCLEOTIDE SEQUENCE [LARGE SCALE GENOMIC DNA]</scope>
    <source>
        <strain evidence="3">OK042</strain>
    </source>
</reference>
<evidence type="ECO:0000259" key="1">
    <source>
        <dbReference type="Pfam" id="PF13619"/>
    </source>
</evidence>
<name>A0A1I3MI23_9BACL</name>
<organism evidence="2 3">
    <name type="scientific">Brevibacillus centrosporus</name>
    <dbReference type="NCBI Taxonomy" id="54910"/>
    <lineage>
        <taxon>Bacteria</taxon>
        <taxon>Bacillati</taxon>
        <taxon>Bacillota</taxon>
        <taxon>Bacilli</taxon>
        <taxon>Bacillales</taxon>
        <taxon>Paenibacillaceae</taxon>
        <taxon>Brevibacillus</taxon>
    </lineage>
</organism>
<dbReference type="RefSeq" id="WP_092266483.1">
    <property type="nucleotide sequence ID" value="NZ_BJOE01000053.1"/>
</dbReference>
<dbReference type="GeneID" id="301129248"/>
<gene>
    <name evidence="2" type="ORF">SAMN05518846_101629</name>
</gene>
<keyword evidence="3" id="KW-1185">Reference proteome</keyword>
<proteinExistence type="predicted"/>
<evidence type="ECO:0000313" key="3">
    <source>
        <dbReference type="Proteomes" id="UP000198915"/>
    </source>
</evidence>
<protein>
    <submittedName>
        <fullName evidence="2">KTSC domain-containing protein</fullName>
    </submittedName>
</protein>
<feature type="domain" description="KTSC" evidence="1">
    <location>
        <begin position="30"/>
        <end position="86"/>
    </location>
</feature>
<dbReference type="AlphaFoldDB" id="A0A1I3MI23"/>
<dbReference type="InterPro" id="IPR025309">
    <property type="entry name" value="KTSC_dom"/>
</dbReference>
<dbReference type="EMBL" id="FORT01000001">
    <property type="protein sequence ID" value="SFI96561.1"/>
    <property type="molecule type" value="Genomic_DNA"/>
</dbReference>
<dbReference type="Pfam" id="PF13619">
    <property type="entry name" value="KTSC"/>
    <property type="match status" value="1"/>
</dbReference>
<dbReference type="Proteomes" id="UP000198915">
    <property type="component" value="Unassembled WGS sequence"/>
</dbReference>